<evidence type="ECO:0000313" key="3">
    <source>
        <dbReference type="EMBL" id="MCP1386021.1"/>
    </source>
</evidence>
<dbReference type="Gene3D" id="3.40.50.300">
    <property type="entry name" value="P-loop containing nucleotide triphosphate hydrolases"/>
    <property type="match status" value="1"/>
</dbReference>
<evidence type="ECO:0000259" key="1">
    <source>
        <dbReference type="Pfam" id="PF13173"/>
    </source>
</evidence>
<evidence type="ECO:0000313" key="4">
    <source>
        <dbReference type="Proteomes" id="UP001204772"/>
    </source>
</evidence>
<name>A0ABT1FWC9_9BACT</name>
<protein>
    <submittedName>
        <fullName evidence="3">AAA family ATPase</fullName>
    </submittedName>
</protein>
<feature type="domain" description="DUF4143" evidence="2">
    <location>
        <begin position="219"/>
        <end position="384"/>
    </location>
</feature>
<feature type="domain" description="AAA" evidence="1">
    <location>
        <begin position="19"/>
        <end position="152"/>
    </location>
</feature>
<proteinExistence type="predicted"/>
<dbReference type="InterPro" id="IPR027417">
    <property type="entry name" value="P-loop_NTPase"/>
</dbReference>
<dbReference type="InterPro" id="IPR025420">
    <property type="entry name" value="DUF4143"/>
</dbReference>
<dbReference type="RefSeq" id="WP_253532673.1">
    <property type="nucleotide sequence ID" value="NZ_JAMZEL010000017.1"/>
</dbReference>
<sequence>MIKRQLETFLYEWKNSLSRKPLILRGARQVGKTTLVTQFGKSFDQYLYFNLERAADRQLFNTVENLATTIQLLFLAKGEIDNKDKKTLIFIDEVQEAPKVLEALRFFYEDYPHLYIIVTGSLLEFAMEQIARMPVGRVEFAELHPLNFQEYLSGIGNQALLNALNHVPLDNQLLAVVYPIFHVYVMIGGMPNITYSYLQDKNLSRIISLYASITEAYKADIEKYATNFTQRTILRHVMDTAPFEIDNRIIFNHFGNSSFKTREVKEAINALEKAKILALIYPTTNVSLPALPDFKKSPRLQYLDVGLVNFQLGLHRELLVINDLNDSSRGKLIQQVVVQELKSLRYLPDSGLHFWVREEGGTSSEVDLVYPYRNLLIPVEIKSGASGALRSLHEFMDRCPHDLAVRFYAGNISIDRVKTRKGKPYRLLNLPYFLAAWLENYLKWFVV</sequence>
<keyword evidence="4" id="KW-1185">Reference proteome</keyword>
<dbReference type="InterPro" id="IPR041682">
    <property type="entry name" value="AAA_14"/>
</dbReference>
<gene>
    <name evidence="3" type="ORF">NCI00_26515</name>
</gene>
<dbReference type="SUPFAM" id="SSF52540">
    <property type="entry name" value="P-loop containing nucleoside triphosphate hydrolases"/>
    <property type="match status" value="1"/>
</dbReference>
<comment type="caution">
    <text evidence="3">The sequence shown here is derived from an EMBL/GenBank/DDBJ whole genome shotgun (WGS) entry which is preliminary data.</text>
</comment>
<dbReference type="PANTHER" id="PTHR33295">
    <property type="entry name" value="ATPASE"/>
    <property type="match status" value="1"/>
</dbReference>
<accession>A0ABT1FWC9</accession>
<dbReference type="Pfam" id="PF13173">
    <property type="entry name" value="AAA_14"/>
    <property type="match status" value="1"/>
</dbReference>
<reference evidence="3 4" key="1">
    <citation type="submission" date="2022-06" db="EMBL/GenBank/DDBJ databases">
        <title>Runella sp. S5 genome sequencing.</title>
        <authorList>
            <person name="Park S."/>
        </authorList>
    </citation>
    <scope>NUCLEOTIDE SEQUENCE [LARGE SCALE GENOMIC DNA]</scope>
    <source>
        <strain evidence="3 4">S5</strain>
    </source>
</reference>
<dbReference type="Proteomes" id="UP001204772">
    <property type="component" value="Unassembled WGS sequence"/>
</dbReference>
<evidence type="ECO:0000259" key="2">
    <source>
        <dbReference type="Pfam" id="PF13635"/>
    </source>
</evidence>
<dbReference type="PANTHER" id="PTHR33295:SF7">
    <property type="entry name" value="ATPASE"/>
    <property type="match status" value="1"/>
</dbReference>
<dbReference type="Pfam" id="PF13635">
    <property type="entry name" value="DUF4143"/>
    <property type="match status" value="1"/>
</dbReference>
<dbReference type="EMBL" id="JAMZEL010000017">
    <property type="protein sequence ID" value="MCP1386021.1"/>
    <property type="molecule type" value="Genomic_DNA"/>
</dbReference>
<organism evidence="3 4">
    <name type="scientific">Runella salmonicolor</name>
    <dbReference type="NCBI Taxonomy" id="2950278"/>
    <lineage>
        <taxon>Bacteria</taxon>
        <taxon>Pseudomonadati</taxon>
        <taxon>Bacteroidota</taxon>
        <taxon>Cytophagia</taxon>
        <taxon>Cytophagales</taxon>
        <taxon>Spirosomataceae</taxon>
        <taxon>Runella</taxon>
    </lineage>
</organism>